<organism evidence="1 2">
    <name type="scientific">Burkholderia ubonensis</name>
    <dbReference type="NCBI Taxonomy" id="101571"/>
    <lineage>
        <taxon>Bacteria</taxon>
        <taxon>Pseudomonadati</taxon>
        <taxon>Pseudomonadota</taxon>
        <taxon>Betaproteobacteria</taxon>
        <taxon>Burkholderiales</taxon>
        <taxon>Burkholderiaceae</taxon>
        <taxon>Burkholderia</taxon>
        <taxon>Burkholderia cepacia complex</taxon>
    </lineage>
</organism>
<proteinExistence type="predicted"/>
<dbReference type="EMBL" id="LPHD01000049">
    <property type="protein sequence ID" value="KWA84333.1"/>
    <property type="molecule type" value="Genomic_DNA"/>
</dbReference>
<sequence length="106" mass="11908">MTGALVSNLSFEEGFRIRPLAFPKAEAEAHAEALFAATGVVWVLHLAPGPCPACRRVIWADDLDFCYPLNRQRTLWRAGCNEHDFGCGFKVEGVSFDDVMRRWHGQ</sequence>
<protein>
    <submittedName>
        <fullName evidence="1">Uncharacterized protein</fullName>
    </submittedName>
</protein>
<accession>A0A106QDL8</accession>
<dbReference type="Proteomes" id="UP000060630">
    <property type="component" value="Unassembled WGS sequence"/>
</dbReference>
<reference evidence="1 2" key="1">
    <citation type="submission" date="2015-11" db="EMBL/GenBank/DDBJ databases">
        <title>Expanding the genomic diversity of Burkholderia species for the development of highly accurate diagnostics.</title>
        <authorList>
            <person name="Sahl J."/>
            <person name="Keim P."/>
            <person name="Wagner D."/>
        </authorList>
    </citation>
    <scope>NUCLEOTIDE SEQUENCE [LARGE SCALE GENOMIC DNA]</scope>
    <source>
        <strain evidence="1 2">MSMB2087WGS</strain>
    </source>
</reference>
<dbReference type="AlphaFoldDB" id="A0A106QDL8"/>
<name>A0A106QDL8_9BURK</name>
<gene>
    <name evidence="1" type="ORF">WL29_23800</name>
</gene>
<comment type="caution">
    <text evidence="1">The sequence shown here is derived from an EMBL/GenBank/DDBJ whole genome shotgun (WGS) entry which is preliminary data.</text>
</comment>
<evidence type="ECO:0000313" key="1">
    <source>
        <dbReference type="EMBL" id="KWA84333.1"/>
    </source>
</evidence>
<evidence type="ECO:0000313" key="2">
    <source>
        <dbReference type="Proteomes" id="UP000060630"/>
    </source>
</evidence>